<sequence length="256" mass="28025">MKKHLLALTALLFAASLAFAQQFELSVQANSGLFHFSGKSATATSQVMQYGSNNQNYTNNPYGNRNGFSYGSTLQGQFVAKSGFIWGLGAGYEVLRSQVNIDKYTPLIYITFNDVNTVYTDPSFAVKGHTNLQNQSINLNPYIGYRFLLHKVKLDILPGVDVGIILKTKDEGSVKDNNGKTYPVDYARTKAPTDVRLRLGAAASYGKWALNASFAHGLTNYLSRVETDLTGSGGSSTTTLTAHSELMRLGVSYRIY</sequence>
<feature type="signal peptide" evidence="1">
    <location>
        <begin position="1"/>
        <end position="20"/>
    </location>
</feature>
<proteinExistence type="predicted"/>
<gene>
    <name evidence="2" type="ORF">GCM10022210_15790</name>
</gene>
<reference evidence="3" key="1">
    <citation type="journal article" date="2019" name="Int. J. Syst. Evol. Microbiol.">
        <title>The Global Catalogue of Microorganisms (GCM) 10K type strain sequencing project: providing services to taxonomists for standard genome sequencing and annotation.</title>
        <authorList>
            <consortium name="The Broad Institute Genomics Platform"/>
            <consortium name="The Broad Institute Genome Sequencing Center for Infectious Disease"/>
            <person name="Wu L."/>
            <person name="Ma J."/>
        </authorList>
    </citation>
    <scope>NUCLEOTIDE SEQUENCE [LARGE SCALE GENOMIC DNA]</scope>
    <source>
        <strain evidence="3">JCM 16601</strain>
    </source>
</reference>
<name>A0ABP7PLT4_9SPHI</name>
<dbReference type="EMBL" id="BAAAZC010000009">
    <property type="protein sequence ID" value="GAA3967823.1"/>
    <property type="molecule type" value="Genomic_DNA"/>
</dbReference>
<evidence type="ECO:0000313" key="2">
    <source>
        <dbReference type="EMBL" id="GAA3967823.1"/>
    </source>
</evidence>
<organism evidence="2 3">
    <name type="scientific">Mucilaginibacter dorajii</name>
    <dbReference type="NCBI Taxonomy" id="692994"/>
    <lineage>
        <taxon>Bacteria</taxon>
        <taxon>Pseudomonadati</taxon>
        <taxon>Bacteroidota</taxon>
        <taxon>Sphingobacteriia</taxon>
        <taxon>Sphingobacteriales</taxon>
        <taxon>Sphingobacteriaceae</taxon>
        <taxon>Mucilaginibacter</taxon>
    </lineage>
</organism>
<dbReference type="Proteomes" id="UP001500742">
    <property type="component" value="Unassembled WGS sequence"/>
</dbReference>
<comment type="caution">
    <text evidence="2">The sequence shown here is derived from an EMBL/GenBank/DDBJ whole genome shotgun (WGS) entry which is preliminary data.</text>
</comment>
<keyword evidence="3" id="KW-1185">Reference proteome</keyword>
<keyword evidence="1" id="KW-0732">Signal</keyword>
<dbReference type="RefSeq" id="WP_259089142.1">
    <property type="nucleotide sequence ID" value="NZ_BAAAZC010000009.1"/>
</dbReference>
<evidence type="ECO:0000256" key="1">
    <source>
        <dbReference type="SAM" id="SignalP"/>
    </source>
</evidence>
<evidence type="ECO:0008006" key="4">
    <source>
        <dbReference type="Google" id="ProtNLM"/>
    </source>
</evidence>
<accession>A0ABP7PLT4</accession>
<evidence type="ECO:0000313" key="3">
    <source>
        <dbReference type="Proteomes" id="UP001500742"/>
    </source>
</evidence>
<protein>
    <recommendedName>
        <fullName evidence="4">Outer membrane protein beta-barrel domain-containing protein</fullName>
    </recommendedName>
</protein>
<feature type="chain" id="PRO_5046262450" description="Outer membrane protein beta-barrel domain-containing protein" evidence="1">
    <location>
        <begin position="21"/>
        <end position="256"/>
    </location>
</feature>